<keyword evidence="4" id="KW-0949">S-adenosyl-L-methionine</keyword>
<accession>A0A9W6YSL5</accession>
<feature type="compositionally biased region" description="Acidic residues" evidence="5">
    <location>
        <begin position="1"/>
        <end position="19"/>
    </location>
</feature>
<evidence type="ECO:0000313" key="7">
    <source>
        <dbReference type="Proteomes" id="UP001165063"/>
    </source>
</evidence>
<dbReference type="PANTHER" id="PTHR14614">
    <property type="entry name" value="HEPATOCELLULAR CARCINOMA-ASSOCIATED ANTIGEN"/>
    <property type="match status" value="1"/>
</dbReference>
<evidence type="ECO:0000256" key="2">
    <source>
        <dbReference type="ARBA" id="ARBA00022603"/>
    </source>
</evidence>
<keyword evidence="7" id="KW-1185">Reference proteome</keyword>
<sequence length="271" mass="31180">MSSSGEEDFELDGGMFEEPENFRPPPPEAHFASYTRLTPIKCQPEITDIKLRLVGKSPLWGHLLWNAGIYTAQFVEKHPELIKDRKIVEFGAASALPSLLCSMNGADTVISTDYPDNDLLDNIKYNVDHLPYARARENIKVEGFIWGSETDDIKKLLGSEHADFLIMSDLVFNHSEHHKLLKSCKDLINPLASKDEPRSGGQCLVVWSPHRPKKEMVENDFKFFSDAEELFGFDVEFVEMVHWDHPMFPDDPKETEELRKRVYCYILHPTW</sequence>
<reference evidence="6" key="1">
    <citation type="submission" date="2023-04" db="EMBL/GenBank/DDBJ databases">
        <title>Ambrosiozyma monospora NBRC 1965.</title>
        <authorList>
            <person name="Ichikawa N."/>
            <person name="Sato H."/>
            <person name="Tonouchi N."/>
        </authorList>
    </citation>
    <scope>NUCLEOTIDE SEQUENCE</scope>
    <source>
        <strain evidence="6">NBRC 1965</strain>
    </source>
</reference>
<evidence type="ECO:0000313" key="6">
    <source>
        <dbReference type="EMBL" id="GMG19373.1"/>
    </source>
</evidence>
<dbReference type="EMBL" id="BSXU01000113">
    <property type="protein sequence ID" value="GMG19373.1"/>
    <property type="molecule type" value="Genomic_DNA"/>
</dbReference>
<keyword evidence="3" id="KW-0808">Transferase</keyword>
<proteinExistence type="predicted"/>
<name>A0A9W6YSL5_AMBMO</name>
<dbReference type="Proteomes" id="UP001165063">
    <property type="component" value="Unassembled WGS sequence"/>
</dbReference>
<dbReference type="OrthoDB" id="46564at2759"/>
<dbReference type="PANTHER" id="PTHR14614:SF10">
    <property type="entry name" value="PROTEIN N-TERMINAL AND LYSINE N-METHYLTRANSFERASE EFM7"/>
    <property type="match status" value="1"/>
</dbReference>
<organism evidence="6 7">
    <name type="scientific">Ambrosiozyma monospora</name>
    <name type="common">Yeast</name>
    <name type="synonym">Endomycopsis monosporus</name>
    <dbReference type="NCBI Taxonomy" id="43982"/>
    <lineage>
        <taxon>Eukaryota</taxon>
        <taxon>Fungi</taxon>
        <taxon>Dikarya</taxon>
        <taxon>Ascomycota</taxon>
        <taxon>Saccharomycotina</taxon>
        <taxon>Pichiomycetes</taxon>
        <taxon>Pichiales</taxon>
        <taxon>Pichiaceae</taxon>
        <taxon>Ambrosiozyma</taxon>
    </lineage>
</organism>
<evidence type="ECO:0000256" key="5">
    <source>
        <dbReference type="SAM" id="MobiDB-lite"/>
    </source>
</evidence>
<dbReference type="GO" id="GO:0032259">
    <property type="term" value="P:methylation"/>
    <property type="evidence" value="ECO:0007669"/>
    <property type="project" value="UniProtKB-KW"/>
</dbReference>
<evidence type="ECO:0000256" key="3">
    <source>
        <dbReference type="ARBA" id="ARBA00022679"/>
    </source>
</evidence>
<protein>
    <submittedName>
        <fullName evidence="6">Unnamed protein product</fullName>
    </submittedName>
</protein>
<keyword evidence="2" id="KW-0489">Methyltransferase</keyword>
<dbReference type="SUPFAM" id="SSF53335">
    <property type="entry name" value="S-adenosyl-L-methionine-dependent methyltransferases"/>
    <property type="match status" value="1"/>
</dbReference>
<feature type="region of interest" description="Disordered" evidence="5">
    <location>
        <begin position="1"/>
        <end position="21"/>
    </location>
</feature>
<gene>
    <name evidence="6" type="ORF">Amon01_000042300</name>
</gene>
<keyword evidence="1" id="KW-0963">Cytoplasm</keyword>
<dbReference type="InterPro" id="IPR025784">
    <property type="entry name" value="EFM7"/>
</dbReference>
<dbReference type="PROSITE" id="PS51560">
    <property type="entry name" value="SAM_MT_NNT1"/>
    <property type="match status" value="1"/>
</dbReference>
<dbReference type="InterPro" id="IPR029063">
    <property type="entry name" value="SAM-dependent_MTases_sf"/>
</dbReference>
<evidence type="ECO:0000256" key="1">
    <source>
        <dbReference type="ARBA" id="ARBA00022490"/>
    </source>
</evidence>
<comment type="caution">
    <text evidence="6">The sequence shown here is derived from an EMBL/GenBank/DDBJ whole genome shotgun (WGS) entry which is preliminary data.</text>
</comment>
<dbReference type="Pfam" id="PF10294">
    <property type="entry name" value="Methyltransf_16"/>
    <property type="match status" value="1"/>
</dbReference>
<dbReference type="InterPro" id="IPR019410">
    <property type="entry name" value="Methyltransf_16"/>
</dbReference>
<evidence type="ECO:0000256" key="4">
    <source>
        <dbReference type="ARBA" id="ARBA00022691"/>
    </source>
</evidence>
<dbReference type="GO" id="GO:0008757">
    <property type="term" value="F:S-adenosylmethionine-dependent methyltransferase activity"/>
    <property type="evidence" value="ECO:0007669"/>
    <property type="project" value="UniProtKB-ARBA"/>
</dbReference>
<dbReference type="Gene3D" id="3.40.50.150">
    <property type="entry name" value="Vaccinia Virus protein VP39"/>
    <property type="match status" value="1"/>
</dbReference>
<dbReference type="AlphaFoldDB" id="A0A9W6YSL5"/>
<dbReference type="GO" id="GO:0005737">
    <property type="term" value="C:cytoplasm"/>
    <property type="evidence" value="ECO:0007669"/>
    <property type="project" value="TreeGrafter"/>
</dbReference>